<reference evidence="1 2" key="1">
    <citation type="journal article" date="2015" name="Genome Announc.">
        <title>Expanding the biotechnology potential of lactobacilli through comparative genomics of 213 strains and associated genera.</title>
        <authorList>
            <person name="Sun Z."/>
            <person name="Harris H.M."/>
            <person name="McCann A."/>
            <person name="Guo C."/>
            <person name="Argimon S."/>
            <person name="Zhang W."/>
            <person name="Yang X."/>
            <person name="Jeffery I.B."/>
            <person name="Cooney J.C."/>
            <person name="Kagawa T.F."/>
            <person name="Liu W."/>
            <person name="Song Y."/>
            <person name="Salvetti E."/>
            <person name="Wrobel A."/>
            <person name="Rasinkangas P."/>
            <person name="Parkhill J."/>
            <person name="Rea M.C."/>
            <person name="O'Sullivan O."/>
            <person name="Ritari J."/>
            <person name="Douillard F.P."/>
            <person name="Paul Ross R."/>
            <person name="Yang R."/>
            <person name="Briner A.E."/>
            <person name="Felis G.E."/>
            <person name="de Vos W.M."/>
            <person name="Barrangou R."/>
            <person name="Klaenhammer T.R."/>
            <person name="Caufield P.W."/>
            <person name="Cui Y."/>
            <person name="Zhang H."/>
            <person name="O'Toole P.W."/>
        </authorList>
    </citation>
    <scope>NUCLEOTIDE SEQUENCE [LARGE SCALE GENOMIC DNA]</scope>
    <source>
        <strain evidence="1 2">DSM 22697</strain>
    </source>
</reference>
<proteinExistence type="predicted"/>
<sequence length="101" mass="11652">MDRLAYLNTLAEAQPTPMRVRSFENKNVIIHRNLANHQGLTTEVWNAWLQKVLLRFSGFEPVIEVDRFGNDPDIRFFRESELQDAIHFILTGSKAPEAAVE</sequence>
<protein>
    <submittedName>
        <fullName evidence="1">Uncharacterized protein</fullName>
    </submittedName>
</protein>
<dbReference type="OrthoDB" id="2296869at2"/>
<dbReference type="AlphaFoldDB" id="A0A0R2FNI0"/>
<evidence type="ECO:0000313" key="1">
    <source>
        <dbReference type="EMBL" id="KRN25860.1"/>
    </source>
</evidence>
<accession>A0A0R2FNI0</accession>
<dbReference type="STRING" id="1423730.FC75_GL002216"/>
<organism evidence="1 2">
    <name type="scientific">Lacticaseibacillus camelliae DSM 22697 = JCM 13995</name>
    <dbReference type="NCBI Taxonomy" id="1423730"/>
    <lineage>
        <taxon>Bacteria</taxon>
        <taxon>Bacillati</taxon>
        <taxon>Bacillota</taxon>
        <taxon>Bacilli</taxon>
        <taxon>Lactobacillales</taxon>
        <taxon>Lactobacillaceae</taxon>
        <taxon>Lacticaseibacillus</taxon>
    </lineage>
</organism>
<name>A0A0R2FNI0_9LACO</name>
<evidence type="ECO:0000313" key="2">
    <source>
        <dbReference type="Proteomes" id="UP000050865"/>
    </source>
</evidence>
<dbReference type="EMBL" id="AYZJ01000003">
    <property type="protein sequence ID" value="KRN25860.1"/>
    <property type="molecule type" value="Genomic_DNA"/>
</dbReference>
<dbReference type="Proteomes" id="UP000050865">
    <property type="component" value="Unassembled WGS sequence"/>
</dbReference>
<gene>
    <name evidence="1" type="ORF">FC75_GL002216</name>
</gene>
<dbReference type="RefSeq" id="WP_054665220.1">
    <property type="nucleotide sequence ID" value="NZ_AYZJ01000003.1"/>
</dbReference>
<comment type="caution">
    <text evidence="1">The sequence shown here is derived from an EMBL/GenBank/DDBJ whole genome shotgun (WGS) entry which is preliminary data.</text>
</comment>
<dbReference type="PATRIC" id="fig|1423730.4.peg.2304"/>
<keyword evidence="2" id="KW-1185">Reference proteome</keyword>